<sequence>MCWGTQHGWKDAVKLAKQPDPTGRDQLRSDVDDAWRSAFVGKRNANQRTSSKISYPKKIAGIDSGLADLIDWLARDYAAGKHSVSQRTTRHPGQETTHTPPDGGSNLAPQGHRPSPEEAIVVRVEKLGSVLAEEVLKDIERAYQRPVPQTVKVALADHFWCDLLAQLAHVIDDGIKLFDKVPDRAAELIMKSRAKDGRIPVEKMVVRIAVKSVWGHIQNLTPFGWVAQVRRFVLVVRILAVLICKAPERHQAVVTYCLDPLGDQLTSETKKRLVKVLREWLPRTVSELA</sequence>
<protein>
    <submittedName>
        <fullName evidence="2">Uncharacterized protein</fullName>
    </submittedName>
</protein>
<dbReference type="EMBL" id="BSTI01000033">
    <property type="protein sequence ID" value="GLY71249.1"/>
    <property type="molecule type" value="Genomic_DNA"/>
</dbReference>
<gene>
    <name evidence="2" type="ORF">Atai01_78680</name>
</gene>
<organism evidence="2 3">
    <name type="scientific">Amycolatopsis taiwanensis</name>
    <dbReference type="NCBI Taxonomy" id="342230"/>
    <lineage>
        <taxon>Bacteria</taxon>
        <taxon>Bacillati</taxon>
        <taxon>Actinomycetota</taxon>
        <taxon>Actinomycetes</taxon>
        <taxon>Pseudonocardiales</taxon>
        <taxon>Pseudonocardiaceae</taxon>
        <taxon>Amycolatopsis</taxon>
    </lineage>
</organism>
<proteinExistence type="predicted"/>
<reference evidence="2" key="1">
    <citation type="submission" date="2023-03" db="EMBL/GenBank/DDBJ databases">
        <title>Amycolatopsis taiwanensis NBRC 103393.</title>
        <authorList>
            <person name="Ichikawa N."/>
            <person name="Sato H."/>
            <person name="Tonouchi N."/>
        </authorList>
    </citation>
    <scope>NUCLEOTIDE SEQUENCE</scope>
    <source>
        <strain evidence="2">NBRC 103393</strain>
    </source>
</reference>
<dbReference type="Proteomes" id="UP001165136">
    <property type="component" value="Unassembled WGS sequence"/>
</dbReference>
<comment type="caution">
    <text evidence="2">The sequence shown here is derived from an EMBL/GenBank/DDBJ whole genome shotgun (WGS) entry which is preliminary data.</text>
</comment>
<evidence type="ECO:0000313" key="2">
    <source>
        <dbReference type="EMBL" id="GLY71249.1"/>
    </source>
</evidence>
<feature type="region of interest" description="Disordered" evidence="1">
    <location>
        <begin position="82"/>
        <end position="115"/>
    </location>
</feature>
<accession>A0A9W6R900</accession>
<name>A0A9W6R900_9PSEU</name>
<evidence type="ECO:0000313" key="3">
    <source>
        <dbReference type="Proteomes" id="UP001165136"/>
    </source>
</evidence>
<evidence type="ECO:0000256" key="1">
    <source>
        <dbReference type="SAM" id="MobiDB-lite"/>
    </source>
</evidence>
<keyword evidence="3" id="KW-1185">Reference proteome</keyword>
<dbReference type="AlphaFoldDB" id="A0A9W6R900"/>